<dbReference type="EMBL" id="JANBTW010000056">
    <property type="protein sequence ID" value="KAJ2674578.1"/>
    <property type="molecule type" value="Genomic_DNA"/>
</dbReference>
<dbReference type="Proteomes" id="UP001151518">
    <property type="component" value="Unassembled WGS sequence"/>
</dbReference>
<evidence type="ECO:0008006" key="5">
    <source>
        <dbReference type="Google" id="ProtNLM"/>
    </source>
</evidence>
<evidence type="ECO:0000313" key="4">
    <source>
        <dbReference type="Proteomes" id="UP001151518"/>
    </source>
</evidence>
<feature type="region of interest" description="Disordered" evidence="1">
    <location>
        <begin position="168"/>
        <end position="302"/>
    </location>
</feature>
<evidence type="ECO:0000256" key="2">
    <source>
        <dbReference type="SAM" id="SignalP"/>
    </source>
</evidence>
<feature type="chain" id="PRO_5040885914" description="Expansin-like EG45 domain-containing protein" evidence="2">
    <location>
        <begin position="21"/>
        <end position="318"/>
    </location>
</feature>
<dbReference type="Gene3D" id="2.40.40.10">
    <property type="entry name" value="RlpA-like domain"/>
    <property type="match status" value="1"/>
</dbReference>
<feature type="signal peptide" evidence="2">
    <location>
        <begin position="1"/>
        <end position="20"/>
    </location>
</feature>
<dbReference type="AlphaFoldDB" id="A0A9W8G6E7"/>
<gene>
    <name evidence="3" type="ORF">GGI25_004317</name>
</gene>
<evidence type="ECO:0000256" key="1">
    <source>
        <dbReference type="SAM" id="MobiDB-lite"/>
    </source>
</evidence>
<feature type="compositionally biased region" description="Low complexity" evidence="1">
    <location>
        <begin position="205"/>
        <end position="216"/>
    </location>
</feature>
<keyword evidence="2" id="KW-0732">Signal</keyword>
<reference evidence="3" key="1">
    <citation type="submission" date="2022-07" db="EMBL/GenBank/DDBJ databases">
        <title>Phylogenomic reconstructions and comparative analyses of Kickxellomycotina fungi.</title>
        <authorList>
            <person name="Reynolds N.K."/>
            <person name="Stajich J.E."/>
            <person name="Barry K."/>
            <person name="Grigoriev I.V."/>
            <person name="Crous P."/>
            <person name="Smith M.E."/>
        </authorList>
    </citation>
    <scope>NUCLEOTIDE SEQUENCE</scope>
    <source>
        <strain evidence="3">NRRL 3115</strain>
    </source>
</reference>
<feature type="compositionally biased region" description="Polar residues" evidence="1">
    <location>
        <begin position="220"/>
        <end position="243"/>
    </location>
</feature>
<proteinExistence type="predicted"/>
<name>A0A9W8G6E7_9FUNG</name>
<protein>
    <recommendedName>
        <fullName evidence="5">Expansin-like EG45 domain-containing protein</fullName>
    </recommendedName>
</protein>
<organism evidence="3 4">
    <name type="scientific">Coemansia spiralis</name>
    <dbReference type="NCBI Taxonomy" id="417178"/>
    <lineage>
        <taxon>Eukaryota</taxon>
        <taxon>Fungi</taxon>
        <taxon>Fungi incertae sedis</taxon>
        <taxon>Zoopagomycota</taxon>
        <taxon>Kickxellomycotina</taxon>
        <taxon>Kickxellomycetes</taxon>
        <taxon>Kickxellales</taxon>
        <taxon>Kickxellaceae</taxon>
        <taxon>Coemansia</taxon>
    </lineage>
</organism>
<evidence type="ECO:0000313" key="3">
    <source>
        <dbReference type="EMBL" id="KAJ2674578.1"/>
    </source>
</evidence>
<feature type="compositionally biased region" description="Low complexity" evidence="1">
    <location>
        <begin position="251"/>
        <end position="263"/>
    </location>
</feature>
<sequence length="318" mass="32439">MNRLLRSVCAGLVLAYGAKANLTGSGTITYHDYQAIAPALLVNNPPSCGMPYAQLDVTRITAVQAMNTATDCGKCIKVTNTNNPSKFVYVLAVDTGGRGLDLSEPAFGRIFDIADGVGPAEWAPADSSYCAGIWNNGGQGSGGGYQEPATSAVASTMLQPAVTSSAPAAAATTVQQPQQQQQQAPSSSTPSLQIQTPRSIGANQASSPFSSDSASPVPHAQQSSGQESSSPNTRLTASSSSEIEQLPLDASSSSSESLEGSNSDTEKQSETASSKSESNAKESPSEDSSNGETTHSSSASTAQLSLVVLVVAVLLSLA</sequence>
<dbReference type="InterPro" id="IPR036908">
    <property type="entry name" value="RlpA-like_sf"/>
</dbReference>
<dbReference type="OrthoDB" id="5561496at2759"/>
<feature type="compositionally biased region" description="Low complexity" evidence="1">
    <location>
        <begin position="168"/>
        <end position="191"/>
    </location>
</feature>
<feature type="compositionally biased region" description="Polar residues" evidence="1">
    <location>
        <begin position="192"/>
        <end position="204"/>
    </location>
</feature>
<comment type="caution">
    <text evidence="3">The sequence shown here is derived from an EMBL/GenBank/DDBJ whole genome shotgun (WGS) entry which is preliminary data.</text>
</comment>
<dbReference type="SUPFAM" id="SSF50685">
    <property type="entry name" value="Barwin-like endoglucanases"/>
    <property type="match status" value="1"/>
</dbReference>
<accession>A0A9W8G6E7</accession>